<feature type="domain" description="Transglycosylase SLT" evidence="2">
    <location>
        <begin position="268"/>
        <end position="410"/>
    </location>
</feature>
<dbReference type="Proteomes" id="UP000709672">
    <property type="component" value="Unassembled WGS sequence"/>
</dbReference>
<evidence type="ECO:0000313" key="4">
    <source>
        <dbReference type="Proteomes" id="UP000709672"/>
    </source>
</evidence>
<dbReference type="InterPro" id="IPR023346">
    <property type="entry name" value="Lysozyme-like_dom_sf"/>
</dbReference>
<dbReference type="AlphaFoldDB" id="A0A931YDT3"/>
<reference evidence="3" key="1">
    <citation type="submission" date="2020-07" db="EMBL/GenBank/DDBJ databases">
        <title>Huge and variable diversity of episymbiotic CPR bacteria and DPANN archaea in groundwater ecosystems.</title>
        <authorList>
            <person name="He C.Y."/>
            <person name="Keren R."/>
            <person name="Whittaker M."/>
            <person name="Farag I.F."/>
            <person name="Doudna J."/>
            <person name="Cate J.H.D."/>
            <person name="Banfield J.F."/>
        </authorList>
    </citation>
    <scope>NUCLEOTIDE SEQUENCE</scope>
    <source>
        <strain evidence="3">NC_groundwater_418_Ag_B-0.1um_45_10</strain>
    </source>
</reference>
<evidence type="ECO:0000313" key="3">
    <source>
        <dbReference type="EMBL" id="MBI2466012.1"/>
    </source>
</evidence>
<organism evidence="3 4">
    <name type="scientific">Candidatus Sungiibacteriota bacterium</name>
    <dbReference type="NCBI Taxonomy" id="2750080"/>
    <lineage>
        <taxon>Bacteria</taxon>
        <taxon>Candidatus Sungiibacteriota</taxon>
    </lineage>
</organism>
<evidence type="ECO:0000259" key="2">
    <source>
        <dbReference type="Pfam" id="PF13406"/>
    </source>
</evidence>
<protein>
    <submittedName>
        <fullName evidence="3">Lytic murein transglycosylase</fullName>
    </submittedName>
</protein>
<dbReference type="InterPro" id="IPR031304">
    <property type="entry name" value="SLT_2"/>
</dbReference>
<dbReference type="EMBL" id="JACPHQ010000025">
    <property type="protein sequence ID" value="MBI2466012.1"/>
    <property type="molecule type" value="Genomic_DNA"/>
</dbReference>
<dbReference type="PANTHER" id="PTHR23159:SF31">
    <property type="entry name" value="CENTROSOME-ASSOCIATED PROTEIN CEP250 ISOFORM X1"/>
    <property type="match status" value="1"/>
</dbReference>
<dbReference type="Pfam" id="PF13406">
    <property type="entry name" value="SLT_2"/>
    <property type="match status" value="1"/>
</dbReference>
<sequence length="450" mass="50315">MSKRMSVLFNLAVFLLVLSLIFTLAVFDQGLVWAQDAAQRAQLETQISSIESEIAALDKDLVQIRGRKETLKNEVARLDGEIKRAELTIKGLNLSVRQTEGNISLRSESIKEAEVKISKQKDSLSEYLRTIYKQDELSPIEILLVKKDLSQFFQEVSALENVQQDLNQSLDDLAVLRAQLQKEKEELEEKREELLSLRALAQIQKQNVDSQKSQKNKILKETQGLEANYQKLIQTKQRDIAAIRNQIQYLGKTGVSAEDAVKYASLAAQKTGIRTAFLLGLLEVETGRRYEEGVITAGNHTGSGNWRVDLYQCYINLGKPSSAEKQKNAFIQITSKLGYDPETRPVSRKPNYGCGGAMGPAQFLPSTWLLFEDKVADLTGHNPPDPWRVEDAFTASALYLADAGARAKTPNAELRAAKAYISGSPNCVSYICNFYSREVLRIANLIEPNL</sequence>
<name>A0A931YDT3_9BACT</name>
<dbReference type="Gene3D" id="6.10.250.3150">
    <property type="match status" value="1"/>
</dbReference>
<feature type="coiled-coil region" evidence="1">
    <location>
        <begin position="159"/>
        <end position="207"/>
    </location>
</feature>
<feature type="coiled-coil region" evidence="1">
    <location>
        <begin position="40"/>
        <end position="130"/>
    </location>
</feature>
<dbReference type="PANTHER" id="PTHR23159">
    <property type="entry name" value="CENTROSOMAL PROTEIN 2"/>
    <property type="match status" value="1"/>
</dbReference>
<keyword evidence="1" id="KW-0175">Coiled coil</keyword>
<dbReference type="SUPFAM" id="SSF53955">
    <property type="entry name" value="Lysozyme-like"/>
    <property type="match status" value="1"/>
</dbReference>
<gene>
    <name evidence="3" type="ORF">HYV66_02150</name>
</gene>
<comment type="caution">
    <text evidence="3">The sequence shown here is derived from an EMBL/GenBank/DDBJ whole genome shotgun (WGS) entry which is preliminary data.</text>
</comment>
<accession>A0A931YDT3</accession>
<evidence type="ECO:0000256" key="1">
    <source>
        <dbReference type="SAM" id="Coils"/>
    </source>
</evidence>
<proteinExistence type="predicted"/>